<gene>
    <name evidence="6" type="ORF">ZRA01_34910</name>
</gene>
<keyword evidence="2 5" id="KW-0812">Transmembrane</keyword>
<evidence type="ECO:0000256" key="3">
    <source>
        <dbReference type="ARBA" id="ARBA00022989"/>
    </source>
</evidence>
<feature type="transmembrane region" description="Helical" evidence="5">
    <location>
        <begin position="22"/>
        <end position="44"/>
    </location>
</feature>
<proteinExistence type="predicted"/>
<keyword evidence="4 5" id="KW-0472">Membrane</keyword>
<dbReference type="InterPro" id="IPR019109">
    <property type="entry name" value="MamF_MmsF"/>
</dbReference>
<dbReference type="Proteomes" id="UP000318422">
    <property type="component" value="Unassembled WGS sequence"/>
</dbReference>
<comment type="subcellular location">
    <subcellularLocation>
        <location evidence="1">Membrane</location>
        <topology evidence="1">Multi-pass membrane protein</topology>
    </subcellularLocation>
</comment>
<keyword evidence="3 5" id="KW-1133">Transmembrane helix</keyword>
<dbReference type="RefSeq" id="WP_141354712.1">
    <property type="nucleotide sequence ID" value="NZ_BJNV01000086.1"/>
</dbReference>
<organism evidence="6 7">
    <name type="scientific">Zoogloea ramigera</name>
    <dbReference type="NCBI Taxonomy" id="350"/>
    <lineage>
        <taxon>Bacteria</taxon>
        <taxon>Pseudomonadati</taxon>
        <taxon>Pseudomonadota</taxon>
        <taxon>Betaproteobacteria</taxon>
        <taxon>Rhodocyclales</taxon>
        <taxon>Zoogloeaceae</taxon>
        <taxon>Zoogloea</taxon>
    </lineage>
</organism>
<feature type="transmembrane region" description="Helical" evidence="5">
    <location>
        <begin position="64"/>
        <end position="85"/>
    </location>
</feature>
<evidence type="ECO:0000256" key="1">
    <source>
        <dbReference type="ARBA" id="ARBA00004141"/>
    </source>
</evidence>
<dbReference type="EMBL" id="BJNV01000086">
    <property type="protein sequence ID" value="GEC97418.1"/>
    <property type="molecule type" value="Genomic_DNA"/>
</dbReference>
<feature type="transmembrane region" description="Helical" evidence="5">
    <location>
        <begin position="91"/>
        <end position="113"/>
    </location>
</feature>
<evidence type="ECO:0000256" key="5">
    <source>
        <dbReference type="SAM" id="Phobius"/>
    </source>
</evidence>
<dbReference type="AlphaFoldDB" id="A0A4Y4CWX2"/>
<dbReference type="OrthoDB" id="8778085at2"/>
<protein>
    <recommendedName>
        <fullName evidence="8">Cytochrome C oxidase subunit III</fullName>
    </recommendedName>
</protein>
<evidence type="ECO:0008006" key="8">
    <source>
        <dbReference type="Google" id="ProtNLM"/>
    </source>
</evidence>
<evidence type="ECO:0000256" key="4">
    <source>
        <dbReference type="ARBA" id="ARBA00023136"/>
    </source>
</evidence>
<comment type="caution">
    <text evidence="6">The sequence shown here is derived from an EMBL/GenBank/DDBJ whole genome shotgun (WGS) entry which is preliminary data.</text>
</comment>
<evidence type="ECO:0000313" key="7">
    <source>
        <dbReference type="Proteomes" id="UP000318422"/>
    </source>
</evidence>
<evidence type="ECO:0000313" key="6">
    <source>
        <dbReference type="EMBL" id="GEC97418.1"/>
    </source>
</evidence>
<name>A0A4Y4CWX2_ZOORA</name>
<accession>A0A4Y4CWX2</accession>
<keyword evidence="7" id="KW-1185">Reference proteome</keyword>
<reference evidence="6 7" key="1">
    <citation type="submission" date="2019-06" db="EMBL/GenBank/DDBJ databases">
        <title>Whole genome shotgun sequence of Zoogloea ramigera NBRC 15342.</title>
        <authorList>
            <person name="Hosoyama A."/>
            <person name="Uohara A."/>
            <person name="Ohji S."/>
            <person name="Ichikawa N."/>
        </authorList>
    </citation>
    <scope>NUCLEOTIDE SEQUENCE [LARGE SCALE GENOMIC DNA]</scope>
    <source>
        <strain evidence="6 7">NBRC 15342</strain>
    </source>
</reference>
<evidence type="ECO:0000256" key="2">
    <source>
        <dbReference type="ARBA" id="ARBA00022692"/>
    </source>
</evidence>
<sequence length="130" mass="14128">MDDDSELDFDIPGRATAVAAEALYLANLMLIPGLGFLALLVLWWRERERAPELARGHLRQTLAASLWAGVLLVAANAAIILLGGYDSAYTWIVVVLYFTTCHATLIFCGAIGLSRALAGKPFRFPLIGPR</sequence>
<dbReference type="Pfam" id="PF09685">
    <property type="entry name" value="MamF_MmsF"/>
    <property type="match status" value="1"/>
</dbReference>